<feature type="compositionally biased region" description="Basic residues" evidence="2">
    <location>
        <begin position="357"/>
        <end position="369"/>
    </location>
</feature>
<dbReference type="SUPFAM" id="SSF54160">
    <property type="entry name" value="Chromo domain-like"/>
    <property type="match status" value="1"/>
</dbReference>
<feature type="region of interest" description="Disordered" evidence="2">
    <location>
        <begin position="449"/>
        <end position="473"/>
    </location>
</feature>
<dbReference type="CDD" id="cd00024">
    <property type="entry name" value="CD_CSD"/>
    <property type="match status" value="1"/>
</dbReference>
<comment type="caution">
    <text evidence="3">The sequence shown here is derived from an EMBL/GenBank/DDBJ whole genome shotgun (WGS) entry which is preliminary data.</text>
</comment>
<accession>A0A0A1UPQ9</accession>
<evidence type="ECO:0000313" key="4">
    <source>
        <dbReference type="Proteomes" id="UP000030151"/>
    </source>
</evidence>
<dbReference type="EMBL" id="JELW01000044">
    <property type="protein sequence ID" value="EXU96865.1"/>
    <property type="molecule type" value="Genomic_DNA"/>
</dbReference>
<evidence type="ECO:0000256" key="2">
    <source>
        <dbReference type="SAM" id="MobiDB-lite"/>
    </source>
</evidence>
<dbReference type="AlphaFoldDB" id="A0A0A1UPQ9"/>
<dbReference type="HOGENOM" id="CLU_030426_0_0_1"/>
<sequence length="538" mass="58889">METTLVRGSSDEEPQSSASTTPAPEPTSTKPTFVIEIKAPPKYTPGCGPALQPLRLLPPASSSAYIVERILLPSPGLAADGKPLPKQMTYIVGWHDLPAASLLVPAMDILDYVSPRTLEEWEEALEEELDQERIKLAGEKKIGFEGLKQRHKARPPTHTGIEPAAAIEPETEADDVVRPKMGAISLSTPQKRKLADFEGLSDNDNSPSNQLAREMFGEDGREDSWDVPSAGLGNEDIRLQFVSDTVDSDGAQKPKRPYINTPVPLPSYINGILEYATSSIEPKPAPTPTFKADDASQYPGHTDLVASIEGTTSSSAAGFNAVTGSSGFPSMSNTRESTRDNAAWTLAAGQANSSTKKSTRPKSAKKRHKESPPIEKIAEDGEPTWEVERLEDMALYDVEGQGLVRYFFVRWAGDWPPDQQTSWEPEGNIPRNLIRNYFKMDKKRRAKLAAQNQRQRGPPERVGWGNSNATSTGSVNEMYQTEDQGDDDLLGAPHSVNEKGSLFVGDDLDYDAFYEDESETRDLPEKASAALPPMFGVY</sequence>
<dbReference type="Proteomes" id="UP000030151">
    <property type="component" value="Unassembled WGS sequence"/>
</dbReference>
<dbReference type="eggNOG" id="ENOG502RA4K">
    <property type="taxonomic scope" value="Eukaryota"/>
</dbReference>
<comment type="subunit">
    <text evidence="1">Component of the NuA4 histone acetyltransferase complex.</text>
</comment>
<feature type="region of interest" description="Disordered" evidence="2">
    <location>
        <begin position="1"/>
        <end position="32"/>
    </location>
</feature>
<reference evidence="3 4" key="1">
    <citation type="submission" date="2014-02" db="EMBL/GenBank/DDBJ databases">
        <title>The genome sequence of the entomopathogenic fungus Metarhizium robertsii ARSEF 2575.</title>
        <authorList>
            <person name="Giuliano Garisto Donzelli B."/>
            <person name="Roe B.A."/>
            <person name="Macmil S.L."/>
            <person name="Krasnoff S.B."/>
            <person name="Gibson D.M."/>
        </authorList>
    </citation>
    <scope>NUCLEOTIDE SEQUENCE [LARGE SCALE GENOMIC DNA]</scope>
    <source>
        <strain evidence="3 4">ARSEF 2575</strain>
    </source>
</reference>
<evidence type="ECO:0000313" key="3">
    <source>
        <dbReference type="EMBL" id="EXU96865.1"/>
    </source>
</evidence>
<evidence type="ECO:0000256" key="1">
    <source>
        <dbReference type="ARBA" id="ARBA00011353"/>
    </source>
</evidence>
<organism evidence="3 4">
    <name type="scientific">Metarhizium robertsii</name>
    <dbReference type="NCBI Taxonomy" id="568076"/>
    <lineage>
        <taxon>Eukaryota</taxon>
        <taxon>Fungi</taxon>
        <taxon>Dikarya</taxon>
        <taxon>Ascomycota</taxon>
        <taxon>Pezizomycotina</taxon>
        <taxon>Sordariomycetes</taxon>
        <taxon>Hypocreomycetidae</taxon>
        <taxon>Hypocreales</taxon>
        <taxon>Clavicipitaceae</taxon>
        <taxon>Metarhizium</taxon>
    </lineage>
</organism>
<gene>
    <name evidence="3" type="ORF">X797_010109</name>
</gene>
<name>A0A0A1UPQ9_9HYPO</name>
<proteinExistence type="predicted"/>
<dbReference type="Gene3D" id="2.40.50.40">
    <property type="match status" value="1"/>
</dbReference>
<feature type="compositionally biased region" description="Low complexity" evidence="2">
    <location>
        <begin position="15"/>
        <end position="32"/>
    </location>
</feature>
<feature type="region of interest" description="Disordered" evidence="2">
    <location>
        <begin position="346"/>
        <end position="373"/>
    </location>
</feature>
<protein>
    <submittedName>
        <fullName evidence="3">Chromatin organization modifier (Chromo) domain protein</fullName>
    </submittedName>
</protein>
<dbReference type="InterPro" id="IPR016197">
    <property type="entry name" value="Chromo-like_dom_sf"/>
</dbReference>
<dbReference type="OrthoDB" id="3543857at2759"/>